<evidence type="ECO:0000313" key="3">
    <source>
        <dbReference type="Proteomes" id="UP000821853"/>
    </source>
</evidence>
<dbReference type="EMBL" id="JABSTR010000001">
    <property type="protein sequence ID" value="KAH9360811.1"/>
    <property type="molecule type" value="Genomic_DNA"/>
</dbReference>
<comment type="caution">
    <text evidence="2">The sequence shown here is derived from an EMBL/GenBank/DDBJ whole genome shotgun (WGS) entry which is preliminary data.</text>
</comment>
<protein>
    <submittedName>
        <fullName evidence="2">Uncharacterized protein</fullName>
    </submittedName>
</protein>
<gene>
    <name evidence="2" type="ORF">HPB48_002827</name>
</gene>
<sequence length="130" mass="13095">MGCGHGVEPTCAERVVADRGCGCRAPAATAPALRPSAGHAGTASPARRREHDSDVGEPRAREPAAAADEGTCGPNRQLDQIAASSRAPARLGPQIVAPWSPTGLTSTPLAPTTLVAGEGSARLKVGPQET</sequence>
<organism evidence="2 3">
    <name type="scientific">Haemaphysalis longicornis</name>
    <name type="common">Bush tick</name>
    <dbReference type="NCBI Taxonomy" id="44386"/>
    <lineage>
        <taxon>Eukaryota</taxon>
        <taxon>Metazoa</taxon>
        <taxon>Ecdysozoa</taxon>
        <taxon>Arthropoda</taxon>
        <taxon>Chelicerata</taxon>
        <taxon>Arachnida</taxon>
        <taxon>Acari</taxon>
        <taxon>Parasitiformes</taxon>
        <taxon>Ixodida</taxon>
        <taxon>Ixodoidea</taxon>
        <taxon>Ixodidae</taxon>
        <taxon>Haemaphysalinae</taxon>
        <taxon>Haemaphysalis</taxon>
    </lineage>
</organism>
<name>A0A9J6FD46_HAELO</name>
<evidence type="ECO:0000256" key="1">
    <source>
        <dbReference type="SAM" id="MobiDB-lite"/>
    </source>
</evidence>
<dbReference type="VEuPathDB" id="VectorBase:HLOH_049880"/>
<feature type="compositionally biased region" description="Low complexity" evidence="1">
    <location>
        <begin position="26"/>
        <end position="38"/>
    </location>
</feature>
<evidence type="ECO:0000313" key="2">
    <source>
        <dbReference type="EMBL" id="KAH9360811.1"/>
    </source>
</evidence>
<accession>A0A9J6FD46</accession>
<dbReference type="Proteomes" id="UP000821853">
    <property type="component" value="Chromosome 1"/>
</dbReference>
<keyword evidence="3" id="KW-1185">Reference proteome</keyword>
<dbReference type="AlphaFoldDB" id="A0A9J6FD46"/>
<reference evidence="2 3" key="1">
    <citation type="journal article" date="2020" name="Cell">
        <title>Large-Scale Comparative Analyses of Tick Genomes Elucidate Their Genetic Diversity and Vector Capacities.</title>
        <authorList>
            <consortium name="Tick Genome and Microbiome Consortium (TIGMIC)"/>
            <person name="Jia N."/>
            <person name="Wang J."/>
            <person name="Shi W."/>
            <person name="Du L."/>
            <person name="Sun Y."/>
            <person name="Zhan W."/>
            <person name="Jiang J.F."/>
            <person name="Wang Q."/>
            <person name="Zhang B."/>
            <person name="Ji P."/>
            <person name="Bell-Sakyi L."/>
            <person name="Cui X.M."/>
            <person name="Yuan T.T."/>
            <person name="Jiang B.G."/>
            <person name="Yang W.F."/>
            <person name="Lam T.T."/>
            <person name="Chang Q.C."/>
            <person name="Ding S.J."/>
            <person name="Wang X.J."/>
            <person name="Zhu J.G."/>
            <person name="Ruan X.D."/>
            <person name="Zhao L."/>
            <person name="Wei J.T."/>
            <person name="Ye R.Z."/>
            <person name="Que T.C."/>
            <person name="Du C.H."/>
            <person name="Zhou Y.H."/>
            <person name="Cheng J.X."/>
            <person name="Dai P.F."/>
            <person name="Guo W.B."/>
            <person name="Han X.H."/>
            <person name="Huang E.J."/>
            <person name="Li L.F."/>
            <person name="Wei W."/>
            <person name="Gao Y.C."/>
            <person name="Liu J.Z."/>
            <person name="Shao H.Z."/>
            <person name="Wang X."/>
            <person name="Wang C.C."/>
            <person name="Yang T.C."/>
            <person name="Huo Q.B."/>
            <person name="Li W."/>
            <person name="Chen H.Y."/>
            <person name="Chen S.E."/>
            <person name="Zhou L.G."/>
            <person name="Ni X.B."/>
            <person name="Tian J.H."/>
            <person name="Sheng Y."/>
            <person name="Liu T."/>
            <person name="Pan Y.S."/>
            <person name="Xia L.Y."/>
            <person name="Li J."/>
            <person name="Zhao F."/>
            <person name="Cao W.C."/>
        </authorList>
    </citation>
    <scope>NUCLEOTIDE SEQUENCE [LARGE SCALE GENOMIC DNA]</scope>
    <source>
        <strain evidence="2">HaeL-2018</strain>
    </source>
</reference>
<feature type="compositionally biased region" description="Basic and acidic residues" evidence="1">
    <location>
        <begin position="47"/>
        <end position="62"/>
    </location>
</feature>
<proteinExistence type="predicted"/>
<feature type="region of interest" description="Disordered" evidence="1">
    <location>
        <begin position="26"/>
        <end position="112"/>
    </location>
</feature>